<keyword evidence="4" id="KW-1185">Reference proteome</keyword>
<dbReference type="AlphaFoldDB" id="A0A9P5XXT9"/>
<dbReference type="CDD" id="cd04301">
    <property type="entry name" value="NAT_SF"/>
    <property type="match status" value="1"/>
</dbReference>
<evidence type="ECO:0000259" key="2">
    <source>
        <dbReference type="Pfam" id="PF13302"/>
    </source>
</evidence>
<organism evidence="3 4">
    <name type="scientific">Collybia nuda</name>
    <dbReference type="NCBI Taxonomy" id="64659"/>
    <lineage>
        <taxon>Eukaryota</taxon>
        <taxon>Fungi</taxon>
        <taxon>Dikarya</taxon>
        <taxon>Basidiomycota</taxon>
        <taxon>Agaricomycotina</taxon>
        <taxon>Agaricomycetes</taxon>
        <taxon>Agaricomycetidae</taxon>
        <taxon>Agaricales</taxon>
        <taxon>Tricholomatineae</taxon>
        <taxon>Clitocybaceae</taxon>
        <taxon>Collybia</taxon>
    </lineage>
</organism>
<feature type="region of interest" description="Disordered" evidence="1">
    <location>
        <begin position="390"/>
        <end position="527"/>
    </location>
</feature>
<gene>
    <name evidence="3" type="ORF">BDZ94DRAFT_202162</name>
</gene>
<dbReference type="Gene3D" id="3.40.630.30">
    <property type="match status" value="1"/>
</dbReference>
<reference evidence="3" key="1">
    <citation type="submission" date="2020-11" db="EMBL/GenBank/DDBJ databases">
        <authorList>
            <consortium name="DOE Joint Genome Institute"/>
            <person name="Ahrendt S."/>
            <person name="Riley R."/>
            <person name="Andreopoulos W."/>
            <person name="Labutti K."/>
            <person name="Pangilinan J."/>
            <person name="Ruiz-Duenas F.J."/>
            <person name="Barrasa J.M."/>
            <person name="Sanchez-Garcia M."/>
            <person name="Camarero S."/>
            <person name="Miyauchi S."/>
            <person name="Serrano A."/>
            <person name="Linde D."/>
            <person name="Babiker R."/>
            <person name="Drula E."/>
            <person name="Ayuso-Fernandez I."/>
            <person name="Pacheco R."/>
            <person name="Padilla G."/>
            <person name="Ferreira P."/>
            <person name="Barriuso J."/>
            <person name="Kellner H."/>
            <person name="Castanera R."/>
            <person name="Alfaro M."/>
            <person name="Ramirez L."/>
            <person name="Pisabarro A.G."/>
            <person name="Kuo A."/>
            <person name="Tritt A."/>
            <person name="Lipzen A."/>
            <person name="He G."/>
            <person name="Yan M."/>
            <person name="Ng V."/>
            <person name="Cullen D."/>
            <person name="Martin F."/>
            <person name="Rosso M.-N."/>
            <person name="Henrissat B."/>
            <person name="Hibbett D."/>
            <person name="Martinez A.T."/>
            <person name="Grigoriev I.V."/>
        </authorList>
    </citation>
    <scope>NUCLEOTIDE SEQUENCE</scope>
    <source>
        <strain evidence="3">CBS 247.69</strain>
    </source>
</reference>
<dbReference type="InterPro" id="IPR016181">
    <property type="entry name" value="Acyl_CoA_acyltransferase"/>
</dbReference>
<sequence>MPRTKPGTYDIQLSMGLEGQDDNLDILSRLFEQLQVATVETADPHLDLITFATSAYYFAVISEYYVPPSPAPESDKEDELEEWARRLKLKEKLAREKAEMDRRLKVLARRKGLNKSLAPSSTSSSPLLSFRPPMPTVVPNRTREPLFPDGEHLDKEISTPLTSAEINSWRSRTHPKGIGSSRLPVHKEPGTYVDDKLLDKQAALWGEFEPKWEEGPSMSTLALLPPRLREKVIGIVYLTSSLHNEDPLHVGELNIGIILDEQARGKGYARRAIEVVTQKAFEDAKCHRLQAILLNHVAKDRALCLFTEMRFHHEGTRRRSFFSPMELEWKDATYMAILDTDWVYNKSRGGPSYMRSAPKSLWDELLTRHQQEREELLNWESRTLKRSSSTATLRAVSPIPTALPITSESETDPEMSDSSSHRLSYLQKGKRKAASSEVEGEHNIIRGYSMLPSESEASTNTLNKKLRSSSPASVSSDSFTDDEESMSQGGYDSVTSWDGLETPLSPSDGDSMSDSDDSSFYDVADDA</sequence>
<evidence type="ECO:0000313" key="3">
    <source>
        <dbReference type="EMBL" id="KAF9457546.1"/>
    </source>
</evidence>
<proteinExistence type="predicted"/>
<feature type="compositionally biased region" description="Low complexity" evidence="1">
    <location>
        <begin position="468"/>
        <end position="478"/>
    </location>
</feature>
<evidence type="ECO:0000256" key="1">
    <source>
        <dbReference type="SAM" id="MobiDB-lite"/>
    </source>
</evidence>
<evidence type="ECO:0000313" key="4">
    <source>
        <dbReference type="Proteomes" id="UP000807353"/>
    </source>
</evidence>
<feature type="domain" description="N-acetyltransferase" evidence="2">
    <location>
        <begin position="205"/>
        <end position="292"/>
    </location>
</feature>
<dbReference type="Pfam" id="PF13302">
    <property type="entry name" value="Acetyltransf_3"/>
    <property type="match status" value="1"/>
</dbReference>
<dbReference type="OrthoDB" id="64477at2759"/>
<dbReference type="EMBL" id="MU150367">
    <property type="protein sequence ID" value="KAF9457546.1"/>
    <property type="molecule type" value="Genomic_DNA"/>
</dbReference>
<dbReference type="SUPFAM" id="SSF55729">
    <property type="entry name" value="Acyl-CoA N-acyltransferases (Nat)"/>
    <property type="match status" value="1"/>
</dbReference>
<accession>A0A9P5XXT9</accession>
<protein>
    <recommendedName>
        <fullName evidence="2">N-acetyltransferase domain-containing protein</fullName>
    </recommendedName>
</protein>
<dbReference type="GO" id="GO:0016747">
    <property type="term" value="F:acyltransferase activity, transferring groups other than amino-acyl groups"/>
    <property type="evidence" value="ECO:0007669"/>
    <property type="project" value="InterPro"/>
</dbReference>
<feature type="compositionally biased region" description="Polar residues" evidence="1">
    <location>
        <begin position="486"/>
        <end position="496"/>
    </location>
</feature>
<dbReference type="InterPro" id="IPR000182">
    <property type="entry name" value="GNAT_dom"/>
</dbReference>
<dbReference type="Proteomes" id="UP000807353">
    <property type="component" value="Unassembled WGS sequence"/>
</dbReference>
<comment type="caution">
    <text evidence="3">The sequence shown here is derived from an EMBL/GenBank/DDBJ whole genome shotgun (WGS) entry which is preliminary data.</text>
</comment>
<feature type="compositionally biased region" description="Acidic residues" evidence="1">
    <location>
        <begin position="511"/>
        <end position="527"/>
    </location>
</feature>
<name>A0A9P5XXT9_9AGAR</name>